<dbReference type="EMBL" id="AM269894">
    <property type="protein sequence ID" value="CAK51449.1"/>
    <property type="molecule type" value="Genomic_DNA"/>
</dbReference>
<dbReference type="Proteomes" id="UP000243681">
    <property type="component" value="Chromosome 1"/>
</dbReference>
<gene>
    <name evidence="1" type="ORF">e2017b09.tmp0141</name>
</gene>
<reference evidence="1 2" key="1">
    <citation type="journal article" date="2007" name="Genome Res.">
        <title>Sequencing and analysis of chromosome 1 of Eimeria tenella reveals a unique segmental organization.</title>
        <authorList>
            <person name="Ling K.H."/>
            <person name="Rajandream M.A."/>
            <person name="Rivailler P."/>
            <person name="Ivens A."/>
            <person name="Yap S.J."/>
            <person name="Madeira A.M.B.N."/>
            <person name="Mungall K."/>
            <person name="Billington K."/>
            <person name="Yee W.Y."/>
            <person name="Bankier A.T."/>
            <person name="Carroll F."/>
            <person name="Durham A.M."/>
            <person name="Peters N."/>
            <person name="Loo S.S."/>
            <person name="Mat-Isa M.N."/>
            <person name="Novaes J."/>
            <person name="Quail M."/>
            <person name="Rosli R."/>
            <person name="Shamsudin M.N."/>
            <person name="Sobreira T.J.P."/>
            <person name="Tivey A.R."/>
            <person name="Wai S.F."/>
            <person name="White S."/>
            <person name="Wu X."/>
            <person name="Kerhornou A.X."/>
            <person name="Blake D."/>
            <person name="Mohamed R."/>
            <person name="Shirley M."/>
            <person name="Gruber A."/>
            <person name="Berriman M."/>
            <person name="Tomley F."/>
            <person name="Dear P.H."/>
            <person name="Wan K.L."/>
        </authorList>
    </citation>
    <scope>NUCLEOTIDE SEQUENCE [LARGE SCALE GENOMIC DNA]</scope>
    <source>
        <strain evidence="1 2">Houghton</strain>
    </source>
</reference>
<name>C8TDW3_EIMTE</name>
<evidence type="ECO:0000313" key="2">
    <source>
        <dbReference type="Proteomes" id="UP000243681"/>
    </source>
</evidence>
<sequence>MAEIKVIERRSAIIIMKRILSDSIATKIDGESRRCPTVGVHNPLRQLLKSVHDCAVSNGAASKILHDN</sequence>
<protein>
    <submittedName>
        <fullName evidence="1">Uncharacterized protein</fullName>
    </submittedName>
</protein>
<accession>C8TDW3</accession>
<organism evidence="1 2">
    <name type="scientific">Eimeria tenella</name>
    <name type="common">Coccidian parasite</name>
    <dbReference type="NCBI Taxonomy" id="5802"/>
    <lineage>
        <taxon>Eukaryota</taxon>
        <taxon>Sar</taxon>
        <taxon>Alveolata</taxon>
        <taxon>Apicomplexa</taxon>
        <taxon>Conoidasida</taxon>
        <taxon>Coccidia</taxon>
        <taxon>Eucoccidiorida</taxon>
        <taxon>Eimeriorina</taxon>
        <taxon>Eimeriidae</taxon>
        <taxon>Eimeria</taxon>
    </lineage>
</organism>
<proteinExistence type="predicted"/>
<dbReference type="AlphaFoldDB" id="C8TDW3"/>
<evidence type="ECO:0000313" key="1">
    <source>
        <dbReference type="EMBL" id="CAK51449.1"/>
    </source>
</evidence>